<feature type="signal peptide" evidence="1">
    <location>
        <begin position="1"/>
        <end position="22"/>
    </location>
</feature>
<name>A0ABQ6DYT1_9GAMM</name>
<evidence type="ECO:0000256" key="1">
    <source>
        <dbReference type="SAM" id="SignalP"/>
    </source>
</evidence>
<evidence type="ECO:0008006" key="4">
    <source>
        <dbReference type="Google" id="ProtNLM"/>
    </source>
</evidence>
<reference evidence="3" key="1">
    <citation type="journal article" date="2019" name="Int. J. Syst. Evol. Microbiol.">
        <title>The Global Catalogue of Microorganisms (GCM) 10K type strain sequencing project: providing services to taxonomists for standard genome sequencing and annotation.</title>
        <authorList>
            <consortium name="The Broad Institute Genomics Platform"/>
            <consortium name="The Broad Institute Genome Sequencing Center for Infectious Disease"/>
            <person name="Wu L."/>
            <person name="Ma J."/>
        </authorList>
    </citation>
    <scope>NUCLEOTIDE SEQUENCE [LARGE SCALE GENOMIC DNA]</scope>
    <source>
        <strain evidence="3">NBRC 103166</strain>
    </source>
</reference>
<dbReference type="EMBL" id="BSPQ01000002">
    <property type="protein sequence ID" value="GLS90028.1"/>
    <property type="molecule type" value="Genomic_DNA"/>
</dbReference>
<feature type="chain" id="PRO_5046614272" description="DUF1311 domain-containing protein" evidence="1">
    <location>
        <begin position="23"/>
        <end position="117"/>
    </location>
</feature>
<evidence type="ECO:0000313" key="3">
    <source>
        <dbReference type="Proteomes" id="UP001157353"/>
    </source>
</evidence>
<accession>A0ABQ6DYT1</accession>
<proteinExistence type="predicted"/>
<dbReference type="Proteomes" id="UP001157353">
    <property type="component" value="Unassembled WGS sequence"/>
</dbReference>
<evidence type="ECO:0000313" key="2">
    <source>
        <dbReference type="EMBL" id="GLS90028.1"/>
    </source>
</evidence>
<dbReference type="RefSeq" id="WP_284203152.1">
    <property type="nucleotide sequence ID" value="NZ_BSPQ01000002.1"/>
</dbReference>
<protein>
    <recommendedName>
        <fullName evidence="4">DUF1311 domain-containing protein</fullName>
    </recommendedName>
</protein>
<gene>
    <name evidence="2" type="ORF">GCM10007916_10950</name>
</gene>
<keyword evidence="3" id="KW-1185">Reference proteome</keyword>
<organism evidence="2 3">
    <name type="scientific">Psychromonas marina</name>
    <dbReference type="NCBI Taxonomy" id="88364"/>
    <lineage>
        <taxon>Bacteria</taxon>
        <taxon>Pseudomonadati</taxon>
        <taxon>Pseudomonadota</taxon>
        <taxon>Gammaproteobacteria</taxon>
        <taxon>Alteromonadales</taxon>
        <taxon>Psychromonadaceae</taxon>
        <taxon>Psychromonas</taxon>
    </lineage>
</organism>
<comment type="caution">
    <text evidence="2">The sequence shown here is derived from an EMBL/GenBank/DDBJ whole genome shotgun (WGS) entry which is preliminary data.</text>
</comment>
<sequence length="117" mass="13469">MNKIILTTSALFLFFNVHYALAEAITRDQAVQMMAECETFRVQKIAPLKAKEIDRCVEKGKELASCERFYNDFGETYIAANGYQQIGMFWDAPICKQALDLEKYFGLYPGKESFNAW</sequence>
<keyword evidence="1" id="KW-0732">Signal</keyword>